<dbReference type="InterPro" id="IPR027417">
    <property type="entry name" value="P-loop_NTPase"/>
</dbReference>
<name>F2UKZ6_SALR5</name>
<evidence type="ECO:0000256" key="3">
    <source>
        <dbReference type="SAM" id="MobiDB-lite"/>
    </source>
</evidence>
<dbReference type="SMART" id="SM00173">
    <property type="entry name" value="RAS"/>
    <property type="match status" value="1"/>
</dbReference>
<proteinExistence type="predicted"/>
<dbReference type="InterPro" id="IPR005225">
    <property type="entry name" value="Small_GTP-bd"/>
</dbReference>
<evidence type="ECO:0000313" key="5">
    <source>
        <dbReference type="Proteomes" id="UP000007799"/>
    </source>
</evidence>
<dbReference type="GeneID" id="16070825"/>
<dbReference type="SMART" id="SM00174">
    <property type="entry name" value="RHO"/>
    <property type="match status" value="1"/>
</dbReference>
<organism evidence="5">
    <name type="scientific">Salpingoeca rosetta (strain ATCC 50818 / BSB-021)</name>
    <dbReference type="NCBI Taxonomy" id="946362"/>
    <lineage>
        <taxon>Eukaryota</taxon>
        <taxon>Choanoflagellata</taxon>
        <taxon>Craspedida</taxon>
        <taxon>Salpingoecidae</taxon>
        <taxon>Salpingoeca</taxon>
    </lineage>
</organism>
<dbReference type="SMART" id="SM00175">
    <property type="entry name" value="RAB"/>
    <property type="match status" value="1"/>
</dbReference>
<dbReference type="NCBIfam" id="TIGR00231">
    <property type="entry name" value="small_GTP"/>
    <property type="match status" value="1"/>
</dbReference>
<protein>
    <submittedName>
        <fullName evidence="4">Rab5c</fullName>
    </submittedName>
</protein>
<keyword evidence="1" id="KW-0547">Nucleotide-binding</keyword>
<dbReference type="Pfam" id="PF00071">
    <property type="entry name" value="Ras"/>
    <property type="match status" value="1"/>
</dbReference>
<dbReference type="GO" id="GO:0003924">
    <property type="term" value="F:GTPase activity"/>
    <property type="evidence" value="ECO:0007669"/>
    <property type="project" value="InterPro"/>
</dbReference>
<keyword evidence="5" id="KW-1185">Reference proteome</keyword>
<dbReference type="SMART" id="SM00176">
    <property type="entry name" value="RAN"/>
    <property type="match status" value="1"/>
</dbReference>
<dbReference type="KEGG" id="sre:PTSG_08885"/>
<gene>
    <name evidence="4" type="ORF">PTSG_08885</name>
</gene>
<sequence length="198" mass="22179">MPRPENVKLVLLGASGVGKSSLVLRFVRDEFRDHHEITVGAAFLSKVVDLPNSRQIKLEIWDTAGQERYRSLAPMYYRGAQGAIVVFDITQHDSFASAREWIKELWSHTEEDKEKPLVVLVGNKVDKSNERQVNPADVQAFTQANNITYMETSAKTAVNTSRVFEYIAEELVKRRASSDSDDDTSVDLDQPQSSGGCC</sequence>
<dbReference type="SUPFAM" id="SSF52540">
    <property type="entry name" value="P-loop containing nucleoside triphosphate hydrolases"/>
    <property type="match status" value="1"/>
</dbReference>
<dbReference type="Proteomes" id="UP000007799">
    <property type="component" value="Unassembled WGS sequence"/>
</dbReference>
<dbReference type="PROSITE" id="PS51420">
    <property type="entry name" value="RHO"/>
    <property type="match status" value="1"/>
</dbReference>
<dbReference type="eggNOG" id="KOG0092">
    <property type="taxonomic scope" value="Eukaryota"/>
</dbReference>
<dbReference type="EMBL" id="GL832979">
    <property type="protein sequence ID" value="EGD77795.1"/>
    <property type="molecule type" value="Genomic_DNA"/>
</dbReference>
<evidence type="ECO:0000313" key="4">
    <source>
        <dbReference type="EMBL" id="EGD77795.1"/>
    </source>
</evidence>
<dbReference type="InterPro" id="IPR001806">
    <property type="entry name" value="Small_GTPase"/>
</dbReference>
<evidence type="ECO:0000256" key="2">
    <source>
        <dbReference type="ARBA" id="ARBA00023134"/>
    </source>
</evidence>
<dbReference type="PROSITE" id="PS51419">
    <property type="entry name" value="RAB"/>
    <property type="match status" value="1"/>
</dbReference>
<accession>F2UKZ6</accession>
<dbReference type="InterPro" id="IPR050227">
    <property type="entry name" value="Rab"/>
</dbReference>
<dbReference type="GO" id="GO:0005525">
    <property type="term" value="F:GTP binding"/>
    <property type="evidence" value="ECO:0007669"/>
    <property type="project" value="UniProtKB-KW"/>
</dbReference>
<keyword evidence="2" id="KW-0342">GTP-binding</keyword>
<dbReference type="STRING" id="946362.F2UKZ6"/>
<dbReference type="FunFam" id="3.40.50.300:FF:000823">
    <property type="entry name" value="Small GTPase RAB, putative"/>
    <property type="match status" value="1"/>
</dbReference>
<dbReference type="AlphaFoldDB" id="F2UKZ6"/>
<evidence type="ECO:0000256" key="1">
    <source>
        <dbReference type="ARBA" id="ARBA00022741"/>
    </source>
</evidence>
<dbReference type="InParanoid" id="F2UKZ6"/>
<dbReference type="PROSITE" id="PS51421">
    <property type="entry name" value="RAS"/>
    <property type="match status" value="1"/>
</dbReference>
<dbReference type="PANTHER" id="PTHR47977">
    <property type="entry name" value="RAS-RELATED PROTEIN RAB"/>
    <property type="match status" value="1"/>
</dbReference>
<dbReference type="RefSeq" id="XP_004990271.1">
    <property type="nucleotide sequence ID" value="XM_004990214.1"/>
</dbReference>
<feature type="region of interest" description="Disordered" evidence="3">
    <location>
        <begin position="178"/>
        <end position="198"/>
    </location>
</feature>
<dbReference type="CDD" id="cd01860">
    <property type="entry name" value="Rab5_related"/>
    <property type="match status" value="1"/>
</dbReference>
<dbReference type="Gene3D" id="3.40.50.300">
    <property type="entry name" value="P-loop containing nucleotide triphosphate hydrolases"/>
    <property type="match status" value="1"/>
</dbReference>
<reference evidence="4" key="1">
    <citation type="submission" date="2009-08" db="EMBL/GenBank/DDBJ databases">
        <title>Annotation of Salpingoeca rosetta.</title>
        <authorList>
            <consortium name="The Broad Institute Genome Sequencing Platform"/>
            <person name="Russ C."/>
            <person name="Cuomo C."/>
            <person name="Burger G."/>
            <person name="Gray M.W."/>
            <person name="Holland P.W.H."/>
            <person name="King N."/>
            <person name="Lang F.B.F."/>
            <person name="Roger A.J."/>
            <person name="Ruiz-Trillo I."/>
            <person name="Young S.K."/>
            <person name="Zeng Q."/>
            <person name="Gargeya S."/>
            <person name="Alvarado L."/>
            <person name="Berlin A."/>
            <person name="Chapman S.B."/>
            <person name="Chen Z."/>
            <person name="Freedman E."/>
            <person name="Gellesch M."/>
            <person name="Goldberg J."/>
            <person name="Griggs A."/>
            <person name="Gujja S."/>
            <person name="Heilman E."/>
            <person name="Heiman D."/>
            <person name="Howarth C."/>
            <person name="Mehta T."/>
            <person name="Neiman D."/>
            <person name="Pearson M."/>
            <person name="Roberts A."/>
            <person name="Saif S."/>
            <person name="Shea T."/>
            <person name="Shenoy N."/>
            <person name="Sisk P."/>
            <person name="Stolte C."/>
            <person name="Sykes S."/>
            <person name="White J."/>
            <person name="Yandava C."/>
            <person name="Haas B."/>
            <person name="Nusbaum C."/>
            <person name="Birren B."/>
        </authorList>
    </citation>
    <scope>NUCLEOTIDE SEQUENCE [LARGE SCALE GENOMIC DNA]</scope>
    <source>
        <strain evidence="4">ATCC 50818</strain>
    </source>
</reference>
<dbReference type="PRINTS" id="PR00449">
    <property type="entry name" value="RASTRNSFRMNG"/>
</dbReference>
<dbReference type="PROSITE" id="PS51417">
    <property type="entry name" value="ARF"/>
    <property type="match status" value="1"/>
</dbReference>
<dbReference type="OMA" id="FTKAQDW"/>
<dbReference type="OrthoDB" id="63533at2759"/>